<keyword evidence="1" id="KW-1185">Reference proteome</keyword>
<proteinExistence type="predicted"/>
<sequence length="66" mass="7415">MSMEQRAVLAHHYAHDRRKMPDGAFELKSSMNLRQSSRTGHGMELVLPVPLLEAVRSSSLNVAKKI</sequence>
<dbReference type="WBParaSite" id="ACRNAN_scaffold6128.g16144.t1">
    <property type="protein sequence ID" value="ACRNAN_scaffold6128.g16144.t1"/>
    <property type="gene ID" value="ACRNAN_scaffold6128.g16144"/>
</dbReference>
<evidence type="ECO:0000313" key="2">
    <source>
        <dbReference type="WBParaSite" id="ACRNAN_scaffold6128.g16144.t1"/>
    </source>
</evidence>
<reference evidence="2" key="1">
    <citation type="submission" date="2022-11" db="UniProtKB">
        <authorList>
            <consortium name="WormBaseParasite"/>
        </authorList>
    </citation>
    <scope>IDENTIFICATION</scope>
</reference>
<organism evidence="1 2">
    <name type="scientific">Acrobeloides nanus</name>
    <dbReference type="NCBI Taxonomy" id="290746"/>
    <lineage>
        <taxon>Eukaryota</taxon>
        <taxon>Metazoa</taxon>
        <taxon>Ecdysozoa</taxon>
        <taxon>Nematoda</taxon>
        <taxon>Chromadorea</taxon>
        <taxon>Rhabditida</taxon>
        <taxon>Tylenchina</taxon>
        <taxon>Cephalobomorpha</taxon>
        <taxon>Cephaloboidea</taxon>
        <taxon>Cephalobidae</taxon>
        <taxon>Acrobeloides</taxon>
    </lineage>
</organism>
<evidence type="ECO:0000313" key="1">
    <source>
        <dbReference type="Proteomes" id="UP000887540"/>
    </source>
</evidence>
<protein>
    <submittedName>
        <fullName evidence="2">Uncharacterized protein</fullName>
    </submittedName>
</protein>
<dbReference type="AlphaFoldDB" id="A0A914E7N3"/>
<name>A0A914E7N3_9BILA</name>
<dbReference type="Proteomes" id="UP000887540">
    <property type="component" value="Unplaced"/>
</dbReference>
<accession>A0A914E7N3</accession>